<dbReference type="Gene3D" id="3.40.50.300">
    <property type="entry name" value="P-loop containing nucleotide triphosphate hydrolases"/>
    <property type="match status" value="3"/>
</dbReference>
<feature type="region of interest" description="Disordered" evidence="9">
    <location>
        <begin position="281"/>
        <end position="341"/>
    </location>
</feature>
<dbReference type="PANTHER" id="PTHR11472">
    <property type="entry name" value="DNA REPAIR DEAD HELICASE RAD3/XP-D SUBFAMILY MEMBER"/>
    <property type="match status" value="1"/>
</dbReference>
<keyword evidence="7" id="KW-0411">Iron-sulfur</keyword>
<dbReference type="Gene3D" id="1.10.275.40">
    <property type="match status" value="1"/>
</dbReference>
<dbReference type="GO" id="GO:1990918">
    <property type="term" value="P:double-strand break repair involved in meiotic recombination"/>
    <property type="evidence" value="ECO:0007669"/>
    <property type="project" value="TreeGrafter"/>
</dbReference>
<dbReference type="GO" id="GO:0005634">
    <property type="term" value="C:nucleus"/>
    <property type="evidence" value="ECO:0007669"/>
    <property type="project" value="TreeGrafter"/>
</dbReference>
<gene>
    <name evidence="11" type="ORF">BE221DRAFT_196775</name>
</gene>
<evidence type="ECO:0000256" key="5">
    <source>
        <dbReference type="ARBA" id="ARBA00022840"/>
    </source>
</evidence>
<dbReference type="InterPro" id="IPR036291">
    <property type="entry name" value="NAD(P)-bd_dom_sf"/>
</dbReference>
<evidence type="ECO:0000256" key="8">
    <source>
        <dbReference type="ARBA" id="ARBA00023235"/>
    </source>
</evidence>
<dbReference type="SMART" id="SM00488">
    <property type="entry name" value="DEXDc2"/>
    <property type="match status" value="1"/>
</dbReference>
<evidence type="ECO:0000256" key="9">
    <source>
        <dbReference type="SAM" id="MobiDB-lite"/>
    </source>
</evidence>
<keyword evidence="6" id="KW-0408">Iron</keyword>
<feature type="domain" description="Helicase ATP-binding" evidence="10">
    <location>
        <begin position="397"/>
        <end position="717"/>
    </location>
</feature>
<dbReference type="SUPFAM" id="SSF51735">
    <property type="entry name" value="NAD(P)-binding Rossmann-fold domains"/>
    <property type="match status" value="1"/>
</dbReference>
<keyword evidence="2" id="KW-0547">Nucleotide-binding</keyword>
<feature type="compositionally biased region" description="Polar residues" evidence="9">
    <location>
        <begin position="1130"/>
        <end position="1155"/>
    </location>
</feature>
<evidence type="ECO:0000256" key="6">
    <source>
        <dbReference type="ARBA" id="ARBA00023004"/>
    </source>
</evidence>
<dbReference type="Pfam" id="PF13307">
    <property type="entry name" value="Helicase_C_2"/>
    <property type="match status" value="1"/>
</dbReference>
<dbReference type="InterPro" id="IPR027417">
    <property type="entry name" value="P-loop_NTPase"/>
</dbReference>
<dbReference type="AlphaFoldDB" id="A0A1Y5II80"/>
<dbReference type="Pfam" id="PF14716">
    <property type="entry name" value="HHH_8"/>
    <property type="match status" value="1"/>
</dbReference>
<dbReference type="InterPro" id="IPR042493">
    <property type="entry name" value="XPD_DNA_FeS"/>
</dbReference>
<dbReference type="CDD" id="cd18788">
    <property type="entry name" value="SF2_C_XPD"/>
    <property type="match status" value="1"/>
</dbReference>
<dbReference type="Pfam" id="PF06733">
    <property type="entry name" value="DEAD_2"/>
    <property type="match status" value="1"/>
</dbReference>
<dbReference type="SUPFAM" id="SSF47802">
    <property type="entry name" value="DNA polymerase beta, N-terminal domain-like"/>
    <property type="match status" value="1"/>
</dbReference>
<dbReference type="Gene3D" id="3.90.180.10">
    <property type="entry name" value="Medium-chain alcohol dehydrogenases, catalytic domain"/>
    <property type="match status" value="1"/>
</dbReference>
<keyword evidence="5" id="KW-0067">ATP-binding</keyword>
<evidence type="ECO:0000256" key="3">
    <source>
        <dbReference type="ARBA" id="ARBA00022801"/>
    </source>
</evidence>
<keyword evidence="4 11" id="KW-0347">Helicase</keyword>
<dbReference type="InterPro" id="IPR010996">
    <property type="entry name" value="HHH_MUS81"/>
</dbReference>
<dbReference type="InterPro" id="IPR020843">
    <property type="entry name" value="ER"/>
</dbReference>
<evidence type="ECO:0000313" key="11">
    <source>
        <dbReference type="EMBL" id="OUS49270.1"/>
    </source>
</evidence>
<dbReference type="InterPro" id="IPR045028">
    <property type="entry name" value="DinG/Rad3-like"/>
</dbReference>
<dbReference type="PROSITE" id="PS51193">
    <property type="entry name" value="HELICASE_ATP_BIND_2"/>
    <property type="match status" value="1"/>
</dbReference>
<evidence type="ECO:0000256" key="2">
    <source>
        <dbReference type="ARBA" id="ARBA00022741"/>
    </source>
</evidence>
<dbReference type="GO" id="GO:0006289">
    <property type="term" value="P:nucleotide-excision repair"/>
    <property type="evidence" value="ECO:0007669"/>
    <property type="project" value="TreeGrafter"/>
</dbReference>
<dbReference type="SUPFAM" id="SSF52540">
    <property type="entry name" value="P-loop containing nucleoside triphosphate hydrolases"/>
    <property type="match status" value="2"/>
</dbReference>
<dbReference type="GO" id="GO:0003678">
    <property type="term" value="F:DNA helicase activity"/>
    <property type="evidence" value="ECO:0007669"/>
    <property type="project" value="InterPro"/>
</dbReference>
<accession>A0A1Y5II80</accession>
<dbReference type="GO" id="GO:0005524">
    <property type="term" value="F:ATP binding"/>
    <property type="evidence" value="ECO:0007669"/>
    <property type="project" value="UniProtKB-KW"/>
</dbReference>
<dbReference type="CDD" id="cd08267">
    <property type="entry name" value="MDR1"/>
    <property type="match status" value="1"/>
</dbReference>
<keyword evidence="3" id="KW-0378">Hydrolase</keyword>
<dbReference type="InterPro" id="IPR010614">
    <property type="entry name" value="RAD3-like_helicase_DEAD"/>
</dbReference>
<dbReference type="InterPro" id="IPR013149">
    <property type="entry name" value="ADH-like_C"/>
</dbReference>
<dbReference type="InterPro" id="IPR006554">
    <property type="entry name" value="Helicase-like_DEXD_c2"/>
</dbReference>
<evidence type="ECO:0000259" key="10">
    <source>
        <dbReference type="PROSITE" id="PS51193"/>
    </source>
</evidence>
<dbReference type="SMART" id="SM00829">
    <property type="entry name" value="PKS_ER"/>
    <property type="match status" value="1"/>
</dbReference>
<dbReference type="SUPFAM" id="SSF50129">
    <property type="entry name" value="GroES-like"/>
    <property type="match status" value="1"/>
</dbReference>
<dbReference type="SMART" id="SM00491">
    <property type="entry name" value="HELICc2"/>
    <property type="match status" value="1"/>
</dbReference>
<dbReference type="EMBL" id="KZ155771">
    <property type="protein sequence ID" value="OUS49270.1"/>
    <property type="molecule type" value="Genomic_DNA"/>
</dbReference>
<dbReference type="Pfam" id="PF00107">
    <property type="entry name" value="ADH_zinc_N"/>
    <property type="match status" value="1"/>
</dbReference>
<feature type="compositionally biased region" description="Basic and acidic residues" evidence="9">
    <location>
        <begin position="328"/>
        <end position="337"/>
    </location>
</feature>
<keyword evidence="1" id="KW-0479">Metal-binding</keyword>
<feature type="region of interest" description="Disordered" evidence="9">
    <location>
        <begin position="1122"/>
        <end position="1157"/>
    </location>
</feature>
<keyword evidence="8" id="KW-0413">Isomerase</keyword>
<name>A0A1Y5II80_OSTTA</name>
<evidence type="ECO:0000256" key="7">
    <source>
        <dbReference type="ARBA" id="ARBA00023014"/>
    </source>
</evidence>
<dbReference type="GO" id="GO:0051536">
    <property type="term" value="F:iron-sulfur cluster binding"/>
    <property type="evidence" value="ECO:0007669"/>
    <property type="project" value="UniProtKB-KW"/>
</dbReference>
<dbReference type="PANTHER" id="PTHR11472:SF47">
    <property type="entry name" value="FANCONI ANEMIA GROUP J PROTEIN"/>
    <property type="match status" value="1"/>
</dbReference>
<protein>
    <submittedName>
        <fullName evidence="11">Helicase C-terminal domain-domain-containing protein</fullName>
    </submittedName>
</protein>
<dbReference type="InterPro" id="IPR011032">
    <property type="entry name" value="GroES-like_sf"/>
</dbReference>
<evidence type="ECO:0000256" key="1">
    <source>
        <dbReference type="ARBA" id="ARBA00022723"/>
    </source>
</evidence>
<sequence length="1260" mass="139314">MTGLVRSAVEGAGVGFDFSGVVERADEGSGFEIGDEVFGLAPPMVGSIGEFVKVPSDMIALKSNKMTFRQAASIGLCGVSVTQALDQFKSKFAPSPALVIGASGGLGHMACQICAAEGARVVGVCSRANLEYVRSLGVEAAFPYDDEAETLERHLERAGYAGTFRIIIDTVTSNAKEDARFDYESRLRPFATKEASYVKFGGTPGRWAMAHIIRLGIPLRGVGAPFWIYFYQCDRQLRYLADAFDRGDFVPTVADSFPFTDAGVRDAFALVRSRHAVASRRERTDDVKSAMNEDAVERASSDDDFDRITPSSRSDGGPEATTVTTEGVGRESADARGRSKKFLPEMSMKTYMREAETIEIEDEGSDEDKGTKRRHAPVVMTFEKDTRKFTTRMIGGCQVKFPEGLDPHPAQMMTMSTIIRTLTRKEHAMIESPTGTGKTLALLCGALAWQEKNKVEMMASGMTTAVERAKYEKARVEYLMQKCDPTRKKPPVCAQGPGWSADDEYFKPGSGSSMNPKIFICSRTHSQLGQILGELKRTGYSPRYSVLSSRQRMCQMQKNDAECKQLIGSDEGKKKTGTTGCPYYNKHTHVVRAMERYPLNGSQGMYPQAWDMEDFERVVDEVDGCSFFALRKMYESADVVFCPYNYLFDINIRRKMSIETEGACVIIDEGHNIEDVCREGASAEFSLQAVGEAMDALSKNLGHVNVETNMLADFFRSISAFLEDMFRTNRAESTIIQSNQVPSFLQEMLSRFDAAHDMATLSETVNDLMTTKAKHLTPIVAPHISLAGDLASIVTMASTQPEAYNVIFGMKVDINSDSCPGVIIQCMKPSVAFNSVAKKARSVILTSGTLSPMTTFEAELGVRFGAKIEAPHVVPNENVYVEVTGALGEITYKATESENAGRRFAQNLGNYLLRYAKIIPGGMLVFFPKYSLIERVVREWHMSGLFGQLNDHKFLCCETRGAKGFQETLNQFDRGNTRSGSLMLAVYRGKVSEGIDFKDDKARAVFCVGIPFPSVFDPRVKAKKEFNDSPTSKQQGMLAGGEWYRAQAYRAYNQALGRCIRHPKDYAALFLVDARFREGGAWMLNNISKWIRNNTRASDDVNVSVGQVSAFFKRLRSMDSAPNALPGEPVSSQSNTPLVPVNQNQNGPPSPTLNEKQGDFLLSKLGCEANRELVDALDSMHRASVSAREEPMKVNAYAKALTSIRELKYEVTDGKKMSTKGPEKVQHIGASMGAQIDHWLKHRVFERMAYYEKGQLPPAK</sequence>
<dbReference type="Proteomes" id="UP000195557">
    <property type="component" value="Unassembled WGS sequence"/>
</dbReference>
<dbReference type="InterPro" id="IPR006555">
    <property type="entry name" value="ATP-dep_Helicase_C"/>
</dbReference>
<dbReference type="GO" id="GO:0016818">
    <property type="term" value="F:hydrolase activity, acting on acid anhydrides, in phosphorus-containing anhydrides"/>
    <property type="evidence" value="ECO:0007669"/>
    <property type="project" value="InterPro"/>
</dbReference>
<reference evidence="11" key="1">
    <citation type="submission" date="2017-04" db="EMBL/GenBank/DDBJ databases">
        <title>Population genomics of picophytoplankton unveils novel chromosome hypervariability.</title>
        <authorList>
            <consortium name="DOE Joint Genome Institute"/>
            <person name="Blanc-Mathieu R."/>
            <person name="Krasovec M."/>
            <person name="Hebrard M."/>
            <person name="Yau S."/>
            <person name="Desgranges E."/>
            <person name="Martin J."/>
            <person name="Schackwitz W."/>
            <person name="Kuo A."/>
            <person name="Salin G."/>
            <person name="Donnadieu C."/>
            <person name="Desdevises Y."/>
            <person name="Sanchez-Ferandin S."/>
            <person name="Moreau H."/>
            <person name="Rivals E."/>
            <person name="Grigoriev I.V."/>
            <person name="Grimsley N."/>
            <person name="Eyre-Walker A."/>
            <person name="Piganeau G."/>
        </authorList>
    </citation>
    <scope>NUCLEOTIDE SEQUENCE [LARGE SCALE GENOMIC DNA]</scope>
    <source>
        <strain evidence="11">RCC 1115</strain>
    </source>
</reference>
<evidence type="ECO:0000256" key="4">
    <source>
        <dbReference type="ARBA" id="ARBA00022806"/>
    </source>
</evidence>
<dbReference type="Gene3D" id="1.10.150.110">
    <property type="entry name" value="DNA polymerase beta, N-terminal domain-like"/>
    <property type="match status" value="1"/>
</dbReference>
<dbReference type="InterPro" id="IPR014013">
    <property type="entry name" value="Helic_SF1/SF2_ATP-bd_DinG/Rad3"/>
</dbReference>
<dbReference type="eggNOG" id="KOG1132">
    <property type="taxonomic scope" value="Eukaryota"/>
</dbReference>
<dbReference type="Gene3D" id="3.40.50.720">
    <property type="entry name" value="NAD(P)-binding Rossmann-like Domain"/>
    <property type="match status" value="1"/>
</dbReference>
<dbReference type="GO" id="GO:0046872">
    <property type="term" value="F:metal ion binding"/>
    <property type="evidence" value="ECO:0007669"/>
    <property type="project" value="UniProtKB-KW"/>
</dbReference>
<dbReference type="GO" id="GO:0003677">
    <property type="term" value="F:DNA binding"/>
    <property type="evidence" value="ECO:0007669"/>
    <property type="project" value="InterPro"/>
</dbReference>
<dbReference type="Gene3D" id="1.10.30.20">
    <property type="entry name" value="Bacterial XPD DNA helicase, FeS cluster domain"/>
    <property type="match status" value="1"/>
</dbReference>
<dbReference type="InterPro" id="IPR027421">
    <property type="entry name" value="DNA_pol_lamdba_lyase_dom_sf"/>
</dbReference>
<organism evidence="11">
    <name type="scientific">Ostreococcus tauri</name>
    <name type="common">Marine green alga</name>
    <dbReference type="NCBI Taxonomy" id="70448"/>
    <lineage>
        <taxon>Eukaryota</taxon>
        <taxon>Viridiplantae</taxon>
        <taxon>Chlorophyta</taxon>
        <taxon>Mamiellophyceae</taxon>
        <taxon>Mamiellales</taxon>
        <taxon>Bathycoccaceae</taxon>
        <taxon>Ostreococcus</taxon>
    </lineage>
</organism>
<dbReference type="GO" id="GO:0016491">
    <property type="term" value="F:oxidoreductase activity"/>
    <property type="evidence" value="ECO:0007669"/>
    <property type="project" value="InterPro"/>
</dbReference>
<proteinExistence type="predicted"/>